<keyword evidence="2" id="KW-1277">Toxin-antitoxin system</keyword>
<protein>
    <submittedName>
        <fullName evidence="3">Type II toxin-antitoxin system mRNA interferase toxin, RelE/StbE family</fullName>
    </submittedName>
</protein>
<evidence type="ECO:0000313" key="4">
    <source>
        <dbReference type="Proteomes" id="UP000231292"/>
    </source>
</evidence>
<dbReference type="InterPro" id="IPR035093">
    <property type="entry name" value="RelE/ParE_toxin_dom_sf"/>
</dbReference>
<evidence type="ECO:0000313" key="3">
    <source>
        <dbReference type="EMBL" id="PIP19213.1"/>
    </source>
</evidence>
<accession>A0A2G9YKG6</accession>
<comment type="caution">
    <text evidence="3">The sequence shown here is derived from an EMBL/GenBank/DDBJ whole genome shotgun (WGS) entry which is preliminary data.</text>
</comment>
<dbReference type="Gene3D" id="3.30.2310.20">
    <property type="entry name" value="RelE-like"/>
    <property type="match status" value="1"/>
</dbReference>
<dbReference type="PANTHER" id="PTHR35601:SF1">
    <property type="entry name" value="TOXIN RELE"/>
    <property type="match status" value="1"/>
</dbReference>
<dbReference type="Pfam" id="PF05016">
    <property type="entry name" value="ParE_toxin"/>
    <property type="match status" value="1"/>
</dbReference>
<dbReference type="Proteomes" id="UP000231292">
    <property type="component" value="Unassembled WGS sequence"/>
</dbReference>
<reference evidence="3 4" key="1">
    <citation type="submission" date="2017-09" db="EMBL/GenBank/DDBJ databases">
        <title>Depth-based differentiation of microbial function through sediment-hosted aquifers and enrichment of novel symbionts in the deep terrestrial subsurface.</title>
        <authorList>
            <person name="Probst A.J."/>
            <person name="Ladd B."/>
            <person name="Jarett J.K."/>
            <person name="Geller-Mcgrath D.E."/>
            <person name="Sieber C.M."/>
            <person name="Emerson J.B."/>
            <person name="Anantharaman K."/>
            <person name="Thomas B.C."/>
            <person name="Malmstrom R."/>
            <person name="Stieglmeier M."/>
            <person name="Klingl A."/>
            <person name="Woyke T."/>
            <person name="Ryan C.M."/>
            <person name="Banfield J.F."/>
        </authorList>
    </citation>
    <scope>NUCLEOTIDE SEQUENCE [LARGE SCALE GENOMIC DNA]</scope>
    <source>
        <strain evidence="3">CG23_combo_of_CG06-09_8_20_14_all_41_10</strain>
    </source>
</reference>
<evidence type="ECO:0000256" key="2">
    <source>
        <dbReference type="ARBA" id="ARBA00022649"/>
    </source>
</evidence>
<organism evidence="3 4">
    <name type="scientific">Candidatus Sherwoodlollariibacterium unditelluris</name>
    <dbReference type="NCBI Taxonomy" id="1974757"/>
    <lineage>
        <taxon>Bacteria</taxon>
        <taxon>Pseudomonadati</taxon>
        <taxon>Candidatus Omnitrophota</taxon>
        <taxon>Candidatus Sherwoodlollariibacterium</taxon>
    </lineage>
</organism>
<comment type="similarity">
    <text evidence="1">Belongs to the RelE toxin family.</text>
</comment>
<sequence length="84" mass="10180">MDYRVEIVPSAEHQFRKLNSSLQNRITPKLVSLKVNPRPFGSKKLRDTFYYRLRVGDYRIIYAVDDRERLVKILDIAHRREVYR</sequence>
<gene>
    <name evidence="3" type="ORF">COX41_04095</name>
</gene>
<evidence type="ECO:0000256" key="1">
    <source>
        <dbReference type="ARBA" id="ARBA00006226"/>
    </source>
</evidence>
<dbReference type="AlphaFoldDB" id="A0A2G9YKG6"/>
<dbReference type="EMBL" id="PCRK01000099">
    <property type="protein sequence ID" value="PIP19213.1"/>
    <property type="molecule type" value="Genomic_DNA"/>
</dbReference>
<dbReference type="InterPro" id="IPR007712">
    <property type="entry name" value="RelE/ParE_toxin"/>
</dbReference>
<dbReference type="PANTHER" id="PTHR35601">
    <property type="entry name" value="TOXIN RELE"/>
    <property type="match status" value="1"/>
</dbReference>
<dbReference type="SUPFAM" id="SSF143011">
    <property type="entry name" value="RelE-like"/>
    <property type="match status" value="1"/>
</dbReference>
<proteinExistence type="inferred from homology"/>
<name>A0A2G9YKG6_9BACT</name>